<dbReference type="OrthoDB" id="2157903at2"/>
<gene>
    <name evidence="4" type="ordered locus">Dtox_0511</name>
    <name evidence="5" type="ordered locus">Dtox_3806</name>
</gene>
<evidence type="ECO:0000313" key="5">
    <source>
        <dbReference type="EMBL" id="ACV64511.1"/>
    </source>
</evidence>
<dbReference type="InterPro" id="IPR002559">
    <property type="entry name" value="Transposase_11"/>
</dbReference>
<dbReference type="RefSeq" id="WP_015756151.1">
    <property type="nucleotide sequence ID" value="NC_013216.1"/>
</dbReference>
<evidence type="ECO:0000313" key="4">
    <source>
        <dbReference type="EMBL" id="ACV61432.1"/>
    </source>
</evidence>
<dbReference type="EMBL" id="CP001720">
    <property type="protein sequence ID" value="ACV64511.1"/>
    <property type="molecule type" value="Genomic_DNA"/>
</dbReference>
<reference evidence="5 6" key="1">
    <citation type="journal article" date="2009" name="Stand. Genomic Sci.">
        <title>Complete genome sequence of Desulfotomaculum acetoxidans type strain (5575).</title>
        <authorList>
            <person name="Spring S."/>
            <person name="Lapidus A."/>
            <person name="Schroder M."/>
            <person name="Gleim D."/>
            <person name="Sims D."/>
            <person name="Meincke L."/>
            <person name="Glavina Del Rio T."/>
            <person name="Tice H."/>
            <person name="Copeland A."/>
            <person name="Cheng J.F."/>
            <person name="Lucas S."/>
            <person name="Chen F."/>
            <person name="Nolan M."/>
            <person name="Bruce D."/>
            <person name="Goodwin L."/>
            <person name="Pitluck S."/>
            <person name="Ivanova N."/>
            <person name="Mavromatis K."/>
            <person name="Mikhailova N."/>
            <person name="Pati A."/>
            <person name="Chen A."/>
            <person name="Palaniappan K."/>
            <person name="Land M."/>
            <person name="Hauser L."/>
            <person name="Chang Y.J."/>
            <person name="Jeffries C.D."/>
            <person name="Chain P."/>
            <person name="Saunders E."/>
            <person name="Brettin T."/>
            <person name="Detter J.C."/>
            <person name="Goker M."/>
            <person name="Bristow J."/>
            <person name="Eisen J.A."/>
            <person name="Markowitz V."/>
            <person name="Hugenholtz P."/>
            <person name="Kyrpides N.C."/>
            <person name="Klenk H.P."/>
            <person name="Han C."/>
        </authorList>
    </citation>
    <scope>NUCLEOTIDE SEQUENCE [LARGE SCALE GENOMIC DNA]</scope>
    <source>
        <strain evidence="6">ATCC 49208 / DSM 771 / VKM B-1644</strain>
        <strain evidence="5">DSM 771</strain>
    </source>
</reference>
<dbReference type="Proteomes" id="UP000002217">
    <property type="component" value="Chromosome"/>
</dbReference>
<evidence type="ECO:0000259" key="2">
    <source>
        <dbReference type="Pfam" id="PF01609"/>
    </source>
</evidence>
<dbReference type="eggNOG" id="COG5421">
    <property type="taxonomic scope" value="Bacteria"/>
</dbReference>
<dbReference type="PANTHER" id="PTHR34614">
    <property type="match status" value="1"/>
</dbReference>
<feature type="domain" description="DUF4277" evidence="3">
    <location>
        <begin position="73"/>
        <end position="140"/>
    </location>
</feature>
<evidence type="ECO:0000259" key="3">
    <source>
        <dbReference type="Pfam" id="PF14104"/>
    </source>
</evidence>
<protein>
    <submittedName>
        <fullName evidence="5">Transposase-like protein</fullName>
    </submittedName>
</protein>
<dbReference type="STRING" id="485916.Dtox_0511"/>
<sequence>MDLQPILEQLAKLPPEALMKIMPELKVEVPKANPSGAVLIGVFLARSLGIGKIIDDFIDEEYVTYEHLREERSNGSNCRVSTGLACEIMIGDMLGRNKDLTRLYKFEEACENWQVETILGIPAKKFNDDKMGRALDTLNSNAKYMANVLQDVVLSASKRFDIPLNTFYNDTSSVPVYGDMENNDKVQYGYGGMPGLKQLILNLTISAGASLPVTSTIDPGNVQGGTTFERSFEKVKEITDGQEFEMIIDRGILTQDNMHLMLANSNKKALFIGPLKDELSKNWVLEQLNNTEKDDFVSIEYRSKKEIERNLPKHYEAFETEYTFKIEIDPLSKDKKDKKRRKKGERKFVIHTIRAIIYCDLNKKPKEEERRQKRITSTEDALVELNSKLNKRNLITKEACEKAVDNIFKGQPEMRRLFNVEIGLNQHDALVMSWSKDEAIIPELEKTDGIFVLLTNHDKEKVDANELLTRYRSRNDIEISFRFLKGSLDLQQVFLRNPERVDAYCFLKVLAMLVINLAAWLLARNYKKMSPQKLQKELGDLTISEQRLQPIGVRHWNGTNIPNSIDVLVNLFNLPHPLELIEIINSSINFSYYIEKWFNDNLKK</sequence>
<dbReference type="GO" id="GO:0004803">
    <property type="term" value="F:transposase activity"/>
    <property type="evidence" value="ECO:0007669"/>
    <property type="project" value="InterPro"/>
</dbReference>
<dbReference type="AlphaFoldDB" id="C8VXB5"/>
<dbReference type="InterPro" id="IPR025457">
    <property type="entry name" value="DUF4277"/>
</dbReference>
<dbReference type="EMBL" id="CP001720">
    <property type="protein sequence ID" value="ACV61432.1"/>
    <property type="molecule type" value="Genomic_DNA"/>
</dbReference>
<proteinExistence type="predicted"/>
<dbReference type="InterPro" id="IPR047654">
    <property type="entry name" value="IS1634_transpos"/>
</dbReference>
<keyword evidence="6" id="KW-1185">Reference proteome</keyword>
<keyword evidence="1" id="KW-1133">Transmembrane helix</keyword>
<feature type="domain" description="Transposase IS4-like" evidence="2">
    <location>
        <begin position="189"/>
        <end position="512"/>
    </location>
</feature>
<name>C8VXB5_DESAS</name>
<dbReference type="KEGG" id="dae:Dtox_0511"/>
<dbReference type="NCBIfam" id="NF033559">
    <property type="entry name" value="transpos_IS1634"/>
    <property type="match status" value="1"/>
</dbReference>
<feature type="transmembrane region" description="Helical" evidence="1">
    <location>
        <begin position="501"/>
        <end position="523"/>
    </location>
</feature>
<dbReference type="SUPFAM" id="SSF53098">
    <property type="entry name" value="Ribonuclease H-like"/>
    <property type="match status" value="1"/>
</dbReference>
<dbReference type="KEGG" id="dae:Dtox_3806"/>
<keyword evidence="1" id="KW-0472">Membrane</keyword>
<dbReference type="Pfam" id="PF01609">
    <property type="entry name" value="DDE_Tnp_1"/>
    <property type="match status" value="1"/>
</dbReference>
<evidence type="ECO:0000256" key="1">
    <source>
        <dbReference type="SAM" id="Phobius"/>
    </source>
</evidence>
<dbReference type="GO" id="GO:0003677">
    <property type="term" value="F:DNA binding"/>
    <property type="evidence" value="ECO:0007669"/>
    <property type="project" value="InterPro"/>
</dbReference>
<keyword evidence="1" id="KW-0812">Transmembrane</keyword>
<evidence type="ECO:0000313" key="6">
    <source>
        <dbReference type="Proteomes" id="UP000002217"/>
    </source>
</evidence>
<dbReference type="InterPro" id="IPR012337">
    <property type="entry name" value="RNaseH-like_sf"/>
</dbReference>
<dbReference type="PANTHER" id="PTHR34614:SF2">
    <property type="entry name" value="TRANSPOSASE IS4-LIKE DOMAIN-CONTAINING PROTEIN"/>
    <property type="match status" value="1"/>
</dbReference>
<organism evidence="5 6">
    <name type="scientific">Desulfofarcimen acetoxidans (strain ATCC 49208 / DSM 771 / KCTC 5769 / VKM B-1644 / 5575)</name>
    <name type="common">Desulfotomaculum acetoxidans</name>
    <dbReference type="NCBI Taxonomy" id="485916"/>
    <lineage>
        <taxon>Bacteria</taxon>
        <taxon>Bacillati</taxon>
        <taxon>Bacillota</taxon>
        <taxon>Clostridia</taxon>
        <taxon>Eubacteriales</taxon>
        <taxon>Peptococcaceae</taxon>
        <taxon>Desulfofarcimen</taxon>
    </lineage>
</organism>
<dbReference type="Pfam" id="PF14104">
    <property type="entry name" value="DUF4277"/>
    <property type="match status" value="1"/>
</dbReference>
<dbReference type="GO" id="GO:0006313">
    <property type="term" value="P:DNA transposition"/>
    <property type="evidence" value="ECO:0007669"/>
    <property type="project" value="InterPro"/>
</dbReference>
<dbReference type="HOGENOM" id="CLU_031694_0_0_9"/>
<accession>C8VXB5</accession>